<dbReference type="EMBL" id="FUYM01000001">
    <property type="protein sequence ID" value="SKB24810.1"/>
    <property type="molecule type" value="Genomic_DNA"/>
</dbReference>
<gene>
    <name evidence="3" type="ORF">SAMN06295920_1016</name>
</gene>
<name>A0A1T4ZQ49_9SPHN</name>
<evidence type="ECO:0000256" key="1">
    <source>
        <dbReference type="SAM" id="SignalP"/>
    </source>
</evidence>
<accession>A0A1T4ZQ49</accession>
<feature type="signal peptide" evidence="1">
    <location>
        <begin position="1"/>
        <end position="25"/>
    </location>
</feature>
<dbReference type="OrthoDB" id="7583551at2"/>
<proteinExistence type="predicted"/>
<dbReference type="RefSeq" id="WP_079646007.1">
    <property type="nucleotide sequence ID" value="NZ_FUYM01000001.1"/>
</dbReference>
<dbReference type="Pfam" id="PF14534">
    <property type="entry name" value="DUF4440"/>
    <property type="match status" value="1"/>
</dbReference>
<sequence length="170" mass="18378">MSKSVALLASALLGLSVLPASPALAADPAPAVGDLPSAGGAAVAEFRRQVDALYRMKEAAFARDDADTIVDRFYTRDAITFGPEGKPVIGREAFRDEYRNVVKIANVKVEPVATHVGTDAAWEWVNFRAFPKDKTQKPFTFIMLFVFAKKDGHWISGGDAYTVGEFPKAG</sequence>
<dbReference type="Proteomes" id="UP000189818">
    <property type="component" value="Unassembled WGS sequence"/>
</dbReference>
<reference evidence="4" key="1">
    <citation type="submission" date="2017-02" db="EMBL/GenBank/DDBJ databases">
        <authorList>
            <person name="Varghese N."/>
            <person name="Submissions S."/>
        </authorList>
    </citation>
    <scope>NUCLEOTIDE SEQUENCE [LARGE SCALE GENOMIC DNA]</scope>
    <source>
        <strain evidence="4">UM2</strain>
    </source>
</reference>
<protein>
    <recommendedName>
        <fullName evidence="2">DUF4440 domain-containing protein</fullName>
    </recommendedName>
</protein>
<evidence type="ECO:0000313" key="3">
    <source>
        <dbReference type="EMBL" id="SKB24810.1"/>
    </source>
</evidence>
<organism evidence="3 4">
    <name type="scientific">Rhizorhabdus histidinilytica</name>
    <dbReference type="NCBI Taxonomy" id="439228"/>
    <lineage>
        <taxon>Bacteria</taxon>
        <taxon>Pseudomonadati</taxon>
        <taxon>Pseudomonadota</taxon>
        <taxon>Alphaproteobacteria</taxon>
        <taxon>Sphingomonadales</taxon>
        <taxon>Sphingomonadaceae</taxon>
        <taxon>Rhizorhabdus</taxon>
    </lineage>
</organism>
<dbReference type="AlphaFoldDB" id="A0A1T4ZQ49"/>
<keyword evidence="4" id="KW-1185">Reference proteome</keyword>
<feature type="domain" description="DUF4440" evidence="2">
    <location>
        <begin position="52"/>
        <end position="154"/>
    </location>
</feature>
<keyword evidence="1" id="KW-0732">Signal</keyword>
<dbReference type="Gene3D" id="3.10.450.50">
    <property type="match status" value="1"/>
</dbReference>
<evidence type="ECO:0000313" key="4">
    <source>
        <dbReference type="Proteomes" id="UP000189818"/>
    </source>
</evidence>
<dbReference type="InterPro" id="IPR027843">
    <property type="entry name" value="DUF4440"/>
</dbReference>
<dbReference type="InterPro" id="IPR032710">
    <property type="entry name" value="NTF2-like_dom_sf"/>
</dbReference>
<evidence type="ECO:0000259" key="2">
    <source>
        <dbReference type="Pfam" id="PF14534"/>
    </source>
</evidence>
<dbReference type="SUPFAM" id="SSF54427">
    <property type="entry name" value="NTF2-like"/>
    <property type="match status" value="1"/>
</dbReference>
<dbReference type="STRING" id="439228.SAMN06295920_1016"/>
<feature type="chain" id="PRO_5012684978" description="DUF4440 domain-containing protein" evidence="1">
    <location>
        <begin position="26"/>
        <end position="170"/>
    </location>
</feature>